<proteinExistence type="predicted"/>
<dbReference type="FunFam" id="3.90.230.10:FF:000017">
    <property type="entry name" value="Ectoine hydrolase"/>
    <property type="match status" value="1"/>
</dbReference>
<dbReference type="FunFam" id="3.40.350.10:FF:000034">
    <property type="entry name" value="Ectoine hydrolase DoeA"/>
    <property type="match status" value="1"/>
</dbReference>
<accession>A0A1I7G7R0</accession>
<dbReference type="InterPro" id="IPR014335">
    <property type="entry name" value="Ectoine_EutD"/>
</dbReference>
<dbReference type="Pfam" id="PF00557">
    <property type="entry name" value="Peptidase_M24"/>
    <property type="match status" value="1"/>
</dbReference>
<dbReference type="InterPro" id="IPR050659">
    <property type="entry name" value="Peptidase_M24B"/>
</dbReference>
<feature type="domain" description="Creatinase N-terminal" evidence="2">
    <location>
        <begin position="40"/>
        <end position="185"/>
    </location>
</feature>
<dbReference type="EMBL" id="FPBP01000002">
    <property type="protein sequence ID" value="SFU44495.1"/>
    <property type="molecule type" value="Genomic_DNA"/>
</dbReference>
<dbReference type="Gene3D" id="3.90.230.10">
    <property type="entry name" value="Creatinase/methionine aminopeptidase superfamily"/>
    <property type="match status" value="1"/>
</dbReference>
<dbReference type="Pfam" id="PF01321">
    <property type="entry name" value="Creatinase_N"/>
    <property type="match status" value="1"/>
</dbReference>
<keyword evidence="3" id="KW-0378">Hydrolase</keyword>
<dbReference type="Gene3D" id="3.40.350.10">
    <property type="entry name" value="Creatinase/prolidase N-terminal domain"/>
    <property type="match status" value="1"/>
</dbReference>
<feature type="domain" description="Peptidase M24" evidence="1">
    <location>
        <begin position="193"/>
        <end position="407"/>
    </location>
</feature>
<dbReference type="PANTHER" id="PTHR46112">
    <property type="entry name" value="AMINOPEPTIDASE"/>
    <property type="match status" value="1"/>
</dbReference>
<dbReference type="GO" id="GO:0016787">
    <property type="term" value="F:hydrolase activity"/>
    <property type="evidence" value="ECO:0007669"/>
    <property type="project" value="UniProtKB-KW"/>
</dbReference>
<dbReference type="SUPFAM" id="SSF53092">
    <property type="entry name" value="Creatinase/prolidase N-terminal domain"/>
    <property type="match status" value="1"/>
</dbReference>
<keyword evidence="4" id="KW-1185">Reference proteome</keyword>
<name>A0A1I7G7R0_9GAMM</name>
<dbReference type="InterPro" id="IPR036005">
    <property type="entry name" value="Creatinase/aminopeptidase-like"/>
</dbReference>
<dbReference type="AlphaFoldDB" id="A0A1I7G7R0"/>
<sequence length="423" mass="47444">MTPRSGLLAREKAGFLDDATVSGAMTEVSLPFTREEYAGRLWKVRAEMASRGIDVLIISDPSNMAWLTGYDGWSFYVHQCVLVGLEGEPVWYGRRMDANGALRTCWIHPDNITYYPDYYVQNPDMHPMDYLAQSIMPDRGWHQGMVGMEMDNYYFSAKAYLSLQRELPHARFMDANALVNWCRAIKSPQEVAYMRVAARIVEGMHTRILEVIEPGLPKSKLVSEIYRVGIEGWVDDNGKVHGGDYPAIVPMLPTGKDAAAPHLTWDDTPFRKGEGTFFEIAGVFKRYHAPMSRTVFLGRPPAEFVRAESALLEGIENGLAVAKPGNRTADIAMALGAAMDKYGFDRGGARCGYPIGISYPPDWGERTMSLRPSDETILQPGMTFHFMPGLWEDDWGLEITESILITETGCETLADFPRQLFVK</sequence>
<evidence type="ECO:0000259" key="2">
    <source>
        <dbReference type="Pfam" id="PF01321"/>
    </source>
</evidence>
<dbReference type="InterPro" id="IPR000587">
    <property type="entry name" value="Creatinase_N"/>
</dbReference>
<dbReference type="STRING" id="463301.SAMN04487955_102325"/>
<dbReference type="InterPro" id="IPR029149">
    <property type="entry name" value="Creatin/AminoP/Spt16_N"/>
</dbReference>
<evidence type="ECO:0000313" key="3">
    <source>
        <dbReference type="EMBL" id="SFU44495.1"/>
    </source>
</evidence>
<dbReference type="Proteomes" id="UP000198693">
    <property type="component" value="Unassembled WGS sequence"/>
</dbReference>
<organism evidence="3 4">
    <name type="scientific">Halomonas korlensis</name>
    <dbReference type="NCBI Taxonomy" id="463301"/>
    <lineage>
        <taxon>Bacteria</taxon>
        <taxon>Pseudomonadati</taxon>
        <taxon>Pseudomonadota</taxon>
        <taxon>Gammaproteobacteria</taxon>
        <taxon>Oceanospirillales</taxon>
        <taxon>Halomonadaceae</taxon>
        <taxon>Halomonas</taxon>
    </lineage>
</organism>
<reference evidence="4" key="1">
    <citation type="submission" date="2016-10" db="EMBL/GenBank/DDBJ databases">
        <authorList>
            <person name="Varghese N."/>
            <person name="Submissions S."/>
        </authorList>
    </citation>
    <scope>NUCLEOTIDE SEQUENCE [LARGE SCALE GENOMIC DNA]</scope>
    <source>
        <strain evidence="4">CGMCC 1.6981</strain>
    </source>
</reference>
<dbReference type="CDD" id="cd01066">
    <property type="entry name" value="APP_MetAP"/>
    <property type="match status" value="1"/>
</dbReference>
<evidence type="ECO:0000313" key="4">
    <source>
        <dbReference type="Proteomes" id="UP000198693"/>
    </source>
</evidence>
<gene>
    <name evidence="3" type="ORF">SAMN04487955_102325</name>
</gene>
<dbReference type="InterPro" id="IPR000994">
    <property type="entry name" value="Pept_M24"/>
</dbReference>
<protein>
    <submittedName>
        <fullName evidence="3">Ectoine hydrolase</fullName>
    </submittedName>
</protein>
<dbReference type="PANTHER" id="PTHR46112:SF3">
    <property type="entry name" value="AMINOPEPTIDASE YPDF"/>
    <property type="match status" value="1"/>
</dbReference>
<evidence type="ECO:0000259" key="1">
    <source>
        <dbReference type="Pfam" id="PF00557"/>
    </source>
</evidence>
<dbReference type="NCBIfam" id="TIGR02993">
    <property type="entry name" value="ectoine_eutD"/>
    <property type="match status" value="1"/>
</dbReference>
<dbReference type="SUPFAM" id="SSF55920">
    <property type="entry name" value="Creatinase/aminopeptidase"/>
    <property type="match status" value="1"/>
</dbReference>